<reference evidence="3" key="1">
    <citation type="submission" date="2021-04" db="EMBL/GenBank/DDBJ databases">
        <title>Genomic sequence of Actinosynnema pretiosum subsp. pretiosum ATCC 31280 (C-14919).</title>
        <authorList>
            <person name="Bai L."/>
            <person name="Wang X."/>
            <person name="Xiao Y."/>
        </authorList>
    </citation>
    <scope>NUCLEOTIDE SEQUENCE</scope>
    <source>
        <strain evidence="3">ATCC 31280</strain>
    </source>
</reference>
<feature type="compositionally biased region" description="Basic and acidic residues" evidence="1">
    <location>
        <begin position="1144"/>
        <end position="1166"/>
    </location>
</feature>
<keyword evidence="2" id="KW-0472">Membrane</keyword>
<keyword evidence="2" id="KW-1133">Transmembrane helix</keyword>
<proteinExistence type="predicted"/>
<feature type="transmembrane region" description="Helical" evidence="2">
    <location>
        <begin position="790"/>
        <end position="809"/>
    </location>
</feature>
<dbReference type="Proteomes" id="UP000677152">
    <property type="component" value="Chromosome"/>
</dbReference>
<evidence type="ECO:0000313" key="3">
    <source>
        <dbReference type="EMBL" id="QUF03848.1"/>
    </source>
</evidence>
<feature type="transmembrane region" description="Helical" evidence="2">
    <location>
        <begin position="707"/>
        <end position="728"/>
    </location>
</feature>
<feature type="region of interest" description="Disordered" evidence="1">
    <location>
        <begin position="189"/>
        <end position="220"/>
    </location>
</feature>
<dbReference type="EMBL" id="CP073249">
    <property type="protein sequence ID" value="QUF03848.1"/>
    <property type="molecule type" value="Genomic_DNA"/>
</dbReference>
<evidence type="ECO:0000256" key="1">
    <source>
        <dbReference type="SAM" id="MobiDB-lite"/>
    </source>
</evidence>
<feature type="region of interest" description="Disordered" evidence="1">
    <location>
        <begin position="1102"/>
        <end position="1166"/>
    </location>
</feature>
<protein>
    <submittedName>
        <fullName evidence="3">Uncharacterized protein</fullName>
    </submittedName>
</protein>
<name>A0AA45L6A1_9PSEU</name>
<dbReference type="AlphaFoldDB" id="A0AA45L6A1"/>
<evidence type="ECO:0000256" key="2">
    <source>
        <dbReference type="SAM" id="Phobius"/>
    </source>
</evidence>
<organism evidence="3 4">
    <name type="scientific">Actinosynnema pretiosum subsp. pretiosum</name>
    <dbReference type="NCBI Taxonomy" id="103721"/>
    <lineage>
        <taxon>Bacteria</taxon>
        <taxon>Bacillati</taxon>
        <taxon>Actinomycetota</taxon>
        <taxon>Actinomycetes</taxon>
        <taxon>Pseudonocardiales</taxon>
        <taxon>Pseudonocardiaceae</taxon>
        <taxon>Actinosynnema</taxon>
    </lineage>
</organism>
<feature type="transmembrane region" description="Helical" evidence="2">
    <location>
        <begin position="764"/>
        <end position="784"/>
    </location>
</feature>
<feature type="compositionally biased region" description="Basic and acidic residues" evidence="1">
    <location>
        <begin position="1102"/>
        <end position="1113"/>
    </location>
</feature>
<feature type="compositionally biased region" description="Low complexity" evidence="1">
    <location>
        <begin position="189"/>
        <end position="213"/>
    </location>
</feature>
<evidence type="ECO:0000313" key="4">
    <source>
        <dbReference type="Proteomes" id="UP000677152"/>
    </source>
</evidence>
<sequence length="1215" mass="127203">MKAEERVAESQPGAAHKPQVKQATAGRAAVSGKAGQSGQRHGGVAAVQRLQLAAGNRAVAGVMGGGGGGGQRVEERGAGGGAAEVEGNLGLFQAEVAARQHVAARHPSAAAEAGEAQRAAKAPVDDKEAQGKVVNAERMGAAEPGVFDRAGFVRAVEEAISAQAPRNLDEADELAGSGKVDAVRERVRGPVGEGRAAVAGPLERATAAAPDTSAAHEKPVTPLGAERQAPALTAPDPAGAVPAPTPAAALDLSAGPREVDEELARADVTDEQLARANEPEFTGALAAKRESAEHAEGAPGRVRGAEAVAHADSRAFAAGQGSAVMAEFSAAGKRAHSEVGAGKHGAKDADEAARARVTATLQKVFDGTRADVEKILGDLDGKVDARFTEGERAARAAFSADHERRMDAYKEKRYSGIAGKARWVKDKFAGLPEEAGQIFARSRELYVARMRQVVGGVADLVGGELNRAKQRVAAGRAQLRSAVDSLAPGLRVIGGRAAAGFAERFDELAGTVDAKGEALVQAVSEKYRGALASVDEAIEAERAANQGLVTKAKNAVVGVVGTVLELKDLLLGVLARAASAVAAILKDPIGFLANFAAAVGAGLRGFLANIAGHLRKGVLDWLLGALSSAGLRLPEKFDLRGVLGMVGDLLGLTWSAIRGRVVAKGVPEQAVSAAESSLPLARKVRSEGIGGVWAEVEDQVGDLKGGLLGKISAFLLPTVLVAGVTWIISLLNPASAFAKAVKAIVDLVSFVVERAGQIARFVNAVLDAVVAVAAGGGGGVPALIENALATSVPVLIGALAAVLGIGGLASKVRGFVQSLAKPVNRAVDWVVGKVITAAKSLRGKAEGAFGRGAPGTAKGEPDHAAAIRDAERMLARKPTVEEAEQGTRKIGHRHSVPAKLVVEQSHHLGQLVHVQTLQSAPTLLEHKALRALVKQVIHTVQSEARVKNHGAWTQYENLQKGTVHLDSPEAYLLGSGALVKLQKRLGWHRYRVGAGEDAITVHEVRWRKGRGGYVLGVKKYSEATQKIKETGLTDPEAATAMHQFMLKGKFPELVKEADRPMLAKLTFLMFGREVARNTRAALHGAMTLDLIKEGRLTFHEAFTKHEGGKERPGGRGVYPMSPEGAESAAADLRVEDAQTAPHADSPEQQERDKRNAKEHRAGRRELEKREHELVDIWVSARLKEHSDWSTLSNNKLRRALTGMLREFFGLPAKDG</sequence>
<feature type="region of interest" description="Disordered" evidence="1">
    <location>
        <begin position="1"/>
        <end position="43"/>
    </location>
</feature>
<feature type="region of interest" description="Disordered" evidence="1">
    <location>
        <begin position="64"/>
        <end position="83"/>
    </location>
</feature>
<keyword evidence="2" id="KW-0812">Transmembrane</keyword>
<accession>A0AA45L6A1</accession>
<gene>
    <name evidence="3" type="ORF">KCV87_31545</name>
</gene>